<keyword evidence="12" id="KW-1185">Reference proteome</keyword>
<organism evidence="11 12">
    <name type="scientific">Nylanderia fulva</name>
    <dbReference type="NCBI Taxonomy" id="613905"/>
    <lineage>
        <taxon>Eukaryota</taxon>
        <taxon>Metazoa</taxon>
        <taxon>Ecdysozoa</taxon>
        <taxon>Arthropoda</taxon>
        <taxon>Hexapoda</taxon>
        <taxon>Insecta</taxon>
        <taxon>Pterygota</taxon>
        <taxon>Neoptera</taxon>
        <taxon>Endopterygota</taxon>
        <taxon>Hymenoptera</taxon>
        <taxon>Apocrita</taxon>
        <taxon>Aculeata</taxon>
        <taxon>Formicoidea</taxon>
        <taxon>Formicidae</taxon>
        <taxon>Formicinae</taxon>
        <taxon>Nylanderia</taxon>
    </lineage>
</organism>
<feature type="transmembrane region" description="Helical" evidence="10">
    <location>
        <begin position="298"/>
        <end position="318"/>
    </location>
</feature>
<dbReference type="AlphaFoldDB" id="A0A6G1LR22"/>
<comment type="similarity">
    <text evidence="10">Belongs to the insect chemoreceptor superfamily. Heteromeric odorant receptor channel (TC 1.A.69) family.</text>
</comment>
<evidence type="ECO:0000256" key="2">
    <source>
        <dbReference type="ARBA" id="ARBA00022475"/>
    </source>
</evidence>
<evidence type="ECO:0000313" key="12">
    <source>
        <dbReference type="Proteomes" id="UP000479987"/>
    </source>
</evidence>
<dbReference type="GO" id="GO:0007165">
    <property type="term" value="P:signal transduction"/>
    <property type="evidence" value="ECO:0007669"/>
    <property type="project" value="UniProtKB-KW"/>
</dbReference>
<dbReference type="PANTHER" id="PTHR21137">
    <property type="entry name" value="ODORANT RECEPTOR"/>
    <property type="match status" value="1"/>
</dbReference>
<dbReference type="GO" id="GO:0005549">
    <property type="term" value="F:odorant binding"/>
    <property type="evidence" value="ECO:0007669"/>
    <property type="project" value="InterPro"/>
</dbReference>
<evidence type="ECO:0000256" key="4">
    <source>
        <dbReference type="ARBA" id="ARBA00022692"/>
    </source>
</evidence>
<evidence type="ECO:0000256" key="6">
    <source>
        <dbReference type="ARBA" id="ARBA00022989"/>
    </source>
</evidence>
<feature type="transmembrane region" description="Helical" evidence="10">
    <location>
        <begin position="65"/>
        <end position="86"/>
    </location>
</feature>
<feature type="transmembrane region" description="Helical" evidence="10">
    <location>
        <begin position="122"/>
        <end position="146"/>
    </location>
</feature>
<name>A0A6G1LR22_9HYME</name>
<evidence type="ECO:0000256" key="10">
    <source>
        <dbReference type="RuleBase" id="RU351113"/>
    </source>
</evidence>
<feature type="transmembrane region" description="Helical" evidence="10">
    <location>
        <begin position="265"/>
        <end position="286"/>
    </location>
</feature>
<evidence type="ECO:0000256" key="3">
    <source>
        <dbReference type="ARBA" id="ARBA00022606"/>
    </source>
</evidence>
<dbReference type="InterPro" id="IPR004117">
    <property type="entry name" value="7tm6_olfct_rcpt"/>
</dbReference>
<dbReference type="OrthoDB" id="7551260at2759"/>
<reference evidence="11 12" key="1">
    <citation type="submission" date="2019-08" db="EMBL/GenBank/DDBJ databases">
        <title>High quality draft denovo assembly of Nylanderia fulva.</title>
        <authorList>
            <person name="Vargo E.L."/>
            <person name="Tarone A.M."/>
            <person name="Konganti K.R."/>
        </authorList>
    </citation>
    <scope>NUCLEOTIDE SEQUENCE [LARGE SCALE GENOMIC DNA]</scope>
    <source>
        <strain evidence="11">TAMU-Nful-2015</strain>
        <tissue evidence="11">Whole body</tissue>
    </source>
</reference>
<feature type="transmembrane region" description="Helical" evidence="10">
    <location>
        <begin position="34"/>
        <end position="53"/>
    </location>
</feature>
<evidence type="ECO:0000256" key="7">
    <source>
        <dbReference type="ARBA" id="ARBA00023136"/>
    </source>
</evidence>
<comment type="caution">
    <text evidence="11">The sequence shown here is derived from an EMBL/GenBank/DDBJ whole genome shotgun (WGS) entry which is preliminary data.</text>
</comment>
<feature type="transmembrane region" description="Helical" evidence="10">
    <location>
        <begin position="235"/>
        <end position="253"/>
    </location>
</feature>
<feature type="transmembrane region" description="Helical" evidence="10">
    <location>
        <begin position="186"/>
        <end position="214"/>
    </location>
</feature>
<evidence type="ECO:0000313" key="11">
    <source>
        <dbReference type="EMBL" id="KAF3054229.1"/>
    </source>
</evidence>
<protein>
    <recommendedName>
        <fullName evidence="10">Odorant receptor</fullName>
    </recommendedName>
</protein>
<evidence type="ECO:0000256" key="1">
    <source>
        <dbReference type="ARBA" id="ARBA00004651"/>
    </source>
</evidence>
<keyword evidence="5 10" id="KW-0552">Olfaction</keyword>
<comment type="subcellular location">
    <subcellularLocation>
        <location evidence="1 10">Cell membrane</location>
        <topology evidence="1 10">Multi-pass membrane protein</topology>
    </subcellularLocation>
</comment>
<keyword evidence="4 10" id="KW-0812">Transmembrane</keyword>
<evidence type="ECO:0000256" key="8">
    <source>
        <dbReference type="ARBA" id="ARBA00023170"/>
    </source>
</evidence>
<keyword evidence="7 10" id="KW-0472">Membrane</keyword>
<keyword evidence="9 10" id="KW-0807">Transducer</keyword>
<sequence length="393" mass="45519">MTNVETNYFSVNKFLLLALGLWPYQQSNLTRIQFIFLSSILTTHVIFQCTVFISQRCTTDLITKILSSVCFFAIFVIKYNMFFVNLETVKDLLGQLLHICNELKDGNEIAIMNKYRCIGKRYTVSLTVLGGCCIFFSTFFLLWLNIFNITLPTNKSRSDELLIMTEYFIDQKKYFNFIMFHSIASLYIGATVIIATGTMLLAYLHYVCGMFKIASYRIERAMNINMLQNINQMKYIFIYKGLICAVNIHRRAMSLTTDLLSSIEIMMFCLILFGVLSVSLNLFRIFQILSVKESVKQCVIPFIFTLITVLYMFLSNYIGQVITNHNEHIFTTAYNVKWYIAPLCIQKTILFLLQKNYKNFTLNISGLFTPSIECFATLVKTSVSYFTVIYSTQ</sequence>
<dbReference type="PANTHER" id="PTHR21137:SF35">
    <property type="entry name" value="ODORANT RECEPTOR 19A-RELATED"/>
    <property type="match status" value="1"/>
</dbReference>
<proteinExistence type="inferred from homology"/>
<accession>A0A6G1LR22</accession>
<dbReference type="GO" id="GO:0004984">
    <property type="term" value="F:olfactory receptor activity"/>
    <property type="evidence" value="ECO:0007669"/>
    <property type="project" value="InterPro"/>
</dbReference>
<keyword evidence="6 10" id="KW-1133">Transmembrane helix</keyword>
<evidence type="ECO:0000256" key="5">
    <source>
        <dbReference type="ARBA" id="ARBA00022725"/>
    </source>
</evidence>
<dbReference type="GO" id="GO:0005886">
    <property type="term" value="C:plasma membrane"/>
    <property type="evidence" value="ECO:0007669"/>
    <property type="project" value="UniProtKB-SubCell"/>
</dbReference>
<keyword evidence="8 10" id="KW-0675">Receptor</keyword>
<evidence type="ECO:0000256" key="9">
    <source>
        <dbReference type="ARBA" id="ARBA00023224"/>
    </source>
</evidence>
<keyword evidence="3 10" id="KW-0716">Sensory transduction</keyword>
<dbReference type="Proteomes" id="UP000479987">
    <property type="component" value="Unassembled WGS sequence"/>
</dbReference>
<dbReference type="Pfam" id="PF02949">
    <property type="entry name" value="7tm_6"/>
    <property type="match status" value="1"/>
</dbReference>
<keyword evidence="2" id="KW-1003">Cell membrane</keyword>
<gene>
    <name evidence="11" type="primary">Or-314</name>
    <name evidence="11" type="synonym">Nful_v1.0-Or-314</name>
    <name evidence="11" type="ORF">NFUL_NFUL000422</name>
</gene>
<dbReference type="EMBL" id="SGBU01000091">
    <property type="protein sequence ID" value="KAF3054229.1"/>
    <property type="molecule type" value="Genomic_DNA"/>
</dbReference>